<protein>
    <recommendedName>
        <fullName evidence="7">Protein arginine methyltransferase NDUFAF7</fullName>
        <ecNumber evidence="7">2.1.1.320</ecNumber>
    </recommendedName>
</protein>
<dbReference type="VEuPathDB" id="FungiDB:H257_03255"/>
<dbReference type="RefSeq" id="XP_009825565.1">
    <property type="nucleotide sequence ID" value="XM_009827263.1"/>
</dbReference>
<comment type="function">
    <text evidence="7">Arginine methyltransferase involved in the assembly or stability of mitochondrial NADH:ubiquinone oxidoreductase complex (complex I).</text>
</comment>
<reference evidence="9" key="1">
    <citation type="submission" date="2013-12" db="EMBL/GenBank/DDBJ databases">
        <title>The Genome Sequence of Aphanomyces astaci APO3.</title>
        <authorList>
            <consortium name="The Broad Institute Genomics Platform"/>
            <person name="Russ C."/>
            <person name="Tyler B."/>
            <person name="van West P."/>
            <person name="Dieguez-Uribeondo J."/>
            <person name="Young S.K."/>
            <person name="Zeng Q."/>
            <person name="Gargeya S."/>
            <person name="Fitzgerald M."/>
            <person name="Abouelleil A."/>
            <person name="Alvarado L."/>
            <person name="Chapman S.B."/>
            <person name="Gainer-Dewar J."/>
            <person name="Goldberg J."/>
            <person name="Griggs A."/>
            <person name="Gujja S."/>
            <person name="Hansen M."/>
            <person name="Howarth C."/>
            <person name="Imamovic A."/>
            <person name="Ireland A."/>
            <person name="Larimer J."/>
            <person name="McCowan C."/>
            <person name="Murphy C."/>
            <person name="Pearson M."/>
            <person name="Poon T.W."/>
            <person name="Priest M."/>
            <person name="Roberts A."/>
            <person name="Saif S."/>
            <person name="Shea T."/>
            <person name="Sykes S."/>
            <person name="Wortman J."/>
            <person name="Nusbaum C."/>
            <person name="Birren B."/>
        </authorList>
    </citation>
    <scope>NUCLEOTIDE SEQUENCE [LARGE SCALE GENOMIC DNA]</scope>
    <source>
        <strain evidence="9">APO3</strain>
    </source>
</reference>
<evidence type="ECO:0000313" key="8">
    <source>
        <dbReference type="EMBL" id="ETV85544.1"/>
    </source>
</evidence>
<dbReference type="STRING" id="112090.W4H0Z2"/>
<evidence type="ECO:0000313" key="9">
    <source>
        <dbReference type="EMBL" id="ETV85547.1"/>
    </source>
</evidence>
<dbReference type="EMBL" id="KI913118">
    <property type="protein sequence ID" value="ETV85547.1"/>
    <property type="molecule type" value="Genomic_DNA"/>
</dbReference>
<evidence type="ECO:0000256" key="5">
    <source>
        <dbReference type="ARBA" id="ARBA00023128"/>
    </source>
</evidence>
<sequence>MLRTASVTRWRRALTAAVHGRHLSSKKPGAPLKERFVSVDRSGLKQPHLHALLKDNTHVQALGQQKKSANENDLTRFLHSLIAVRGPITVAEFMRHALSHPVHGYYMKRDVFGTKGDFTTAPEISQMFGELIGVWCVATWQQMGSPSHVKVVEVGPGRGSLMEDFVRTAKQFPAFYKALEIHLVEISPALRELQQTKLLAVKTSADSFRLPMDGPAICWHDDLSHVPEGPTLFVAQELFDALPVHQFEYTPKGWCERLIDIDETSDNPDHFRFVVSPGPTPATRVYIGKEKIVTPDVQLPVKSANVSNPSKNPQDILDDLNESAARITAHLEALENESSVEVVPVLSPGVQVGDRIEISPLGIALVQDMASRIAKHGGAALVVDYGRDHASEVSLRGIQHHQFVSVLREPGDVDLSIDVDFNTLKRYATAEPNVRAYGPIGQGLFLKEMGIEHRMAALFQHASEETQENIYDAYERLVNPDQMGSIFKAMALVSDKVVGDPVGFPSNDTN</sequence>
<proteinExistence type="inferred from homology"/>
<evidence type="ECO:0000256" key="4">
    <source>
        <dbReference type="ARBA" id="ARBA00022679"/>
    </source>
</evidence>
<dbReference type="Gene3D" id="3.40.50.12710">
    <property type="match status" value="1"/>
</dbReference>
<dbReference type="RefSeq" id="XP_009825562.1">
    <property type="nucleotide sequence ID" value="XM_009827260.1"/>
</dbReference>
<dbReference type="GO" id="GO:0035243">
    <property type="term" value="F:protein-arginine omega-N symmetric methyltransferase activity"/>
    <property type="evidence" value="ECO:0007669"/>
    <property type="project" value="UniProtKB-EC"/>
</dbReference>
<evidence type="ECO:0000256" key="2">
    <source>
        <dbReference type="ARBA" id="ARBA00005891"/>
    </source>
</evidence>
<comment type="catalytic activity">
    <reaction evidence="6 7">
        <text>L-arginyl-[protein] + 2 S-adenosyl-L-methionine = N(omega),N(omega)'-dimethyl-L-arginyl-[protein] + 2 S-adenosyl-L-homocysteine + 2 H(+)</text>
        <dbReference type="Rhea" id="RHEA:48108"/>
        <dbReference type="Rhea" id="RHEA-COMP:10532"/>
        <dbReference type="Rhea" id="RHEA-COMP:11992"/>
        <dbReference type="ChEBI" id="CHEBI:15378"/>
        <dbReference type="ChEBI" id="CHEBI:29965"/>
        <dbReference type="ChEBI" id="CHEBI:57856"/>
        <dbReference type="ChEBI" id="CHEBI:59789"/>
        <dbReference type="ChEBI" id="CHEBI:88221"/>
        <dbReference type="EC" id="2.1.1.320"/>
    </reaction>
</comment>
<dbReference type="GO" id="GO:0005739">
    <property type="term" value="C:mitochondrion"/>
    <property type="evidence" value="ECO:0007669"/>
    <property type="project" value="UniProtKB-SubCell"/>
</dbReference>
<dbReference type="OrthoDB" id="438553at2759"/>
<keyword evidence="5 7" id="KW-0496">Mitochondrion</keyword>
<comment type="subcellular location">
    <subcellularLocation>
        <location evidence="1 7">Mitochondrion</location>
    </subcellularLocation>
</comment>
<keyword evidence="4 7" id="KW-0808">Transferase</keyword>
<evidence type="ECO:0000256" key="3">
    <source>
        <dbReference type="ARBA" id="ARBA00022603"/>
    </source>
</evidence>
<dbReference type="AlphaFoldDB" id="W4H0Z2"/>
<evidence type="ECO:0000256" key="7">
    <source>
        <dbReference type="RuleBase" id="RU364114"/>
    </source>
</evidence>
<dbReference type="EMBL" id="KI913118">
    <property type="protein sequence ID" value="ETV85544.1"/>
    <property type="molecule type" value="Genomic_DNA"/>
</dbReference>
<dbReference type="GO" id="GO:0032259">
    <property type="term" value="P:methylation"/>
    <property type="evidence" value="ECO:0007669"/>
    <property type="project" value="UniProtKB-KW"/>
</dbReference>
<gene>
    <name evidence="8" type="ORF">H257_03253</name>
    <name evidence="9" type="ORF">H257_03255</name>
</gene>
<dbReference type="InterPro" id="IPR003788">
    <property type="entry name" value="NDUFAF7"/>
</dbReference>
<dbReference type="InterPro" id="IPR029063">
    <property type="entry name" value="SAM-dependent_MTases_sf"/>
</dbReference>
<dbReference type="GO" id="GO:0032981">
    <property type="term" value="P:mitochondrial respiratory chain complex I assembly"/>
    <property type="evidence" value="ECO:0007669"/>
    <property type="project" value="TreeGrafter"/>
</dbReference>
<comment type="similarity">
    <text evidence="2 7">Belongs to the NDUFAF7 family.</text>
</comment>
<dbReference type="GeneID" id="20805251"/>
<keyword evidence="3 7" id="KW-0489">Methyltransferase</keyword>
<accession>W4H0Z2</accession>
<dbReference type="PANTHER" id="PTHR12049:SF7">
    <property type="entry name" value="PROTEIN ARGININE METHYLTRANSFERASE NDUFAF7, MITOCHONDRIAL"/>
    <property type="match status" value="1"/>
</dbReference>
<dbReference type="Pfam" id="PF02636">
    <property type="entry name" value="Methyltransf_28"/>
    <property type="match status" value="1"/>
</dbReference>
<evidence type="ECO:0000256" key="1">
    <source>
        <dbReference type="ARBA" id="ARBA00004173"/>
    </source>
</evidence>
<organism evidence="9">
    <name type="scientific">Aphanomyces astaci</name>
    <name type="common">Crayfish plague agent</name>
    <dbReference type="NCBI Taxonomy" id="112090"/>
    <lineage>
        <taxon>Eukaryota</taxon>
        <taxon>Sar</taxon>
        <taxon>Stramenopiles</taxon>
        <taxon>Oomycota</taxon>
        <taxon>Saprolegniomycetes</taxon>
        <taxon>Saprolegniales</taxon>
        <taxon>Verrucalvaceae</taxon>
        <taxon>Aphanomyces</taxon>
    </lineage>
</organism>
<dbReference type="PANTHER" id="PTHR12049">
    <property type="entry name" value="PROTEIN ARGININE METHYLTRANSFERASE NDUFAF7, MITOCHONDRIAL"/>
    <property type="match status" value="1"/>
</dbReference>
<dbReference type="GeneID" id="20805249"/>
<name>W4H0Z2_APHAT</name>
<dbReference type="VEuPathDB" id="FungiDB:H257_03253"/>
<dbReference type="SUPFAM" id="SSF53335">
    <property type="entry name" value="S-adenosyl-L-methionine-dependent methyltransferases"/>
    <property type="match status" value="1"/>
</dbReference>
<evidence type="ECO:0000256" key="6">
    <source>
        <dbReference type="ARBA" id="ARBA00048612"/>
    </source>
</evidence>
<dbReference type="InterPro" id="IPR038375">
    <property type="entry name" value="NDUFAF7_sf"/>
</dbReference>
<dbReference type="EC" id="2.1.1.320" evidence="7"/>